<name>A0A2A2D445_9ACTN</name>
<evidence type="ECO:0000313" key="3">
    <source>
        <dbReference type="Proteomes" id="UP000218944"/>
    </source>
</evidence>
<dbReference type="PANTHER" id="PTHR40254:SF1">
    <property type="entry name" value="BLR0577 PROTEIN"/>
    <property type="match status" value="1"/>
</dbReference>
<dbReference type="InterPro" id="IPR038732">
    <property type="entry name" value="HpyO/CreE_NAD-binding"/>
</dbReference>
<dbReference type="PRINTS" id="PR00368">
    <property type="entry name" value="FADPNR"/>
</dbReference>
<organism evidence="2 3">
    <name type="scientific">Streptomyces albireticuli</name>
    <dbReference type="NCBI Taxonomy" id="1940"/>
    <lineage>
        <taxon>Bacteria</taxon>
        <taxon>Bacillati</taxon>
        <taxon>Actinomycetota</taxon>
        <taxon>Actinomycetes</taxon>
        <taxon>Kitasatosporales</taxon>
        <taxon>Streptomycetaceae</taxon>
        <taxon>Streptomyces</taxon>
    </lineage>
</organism>
<reference evidence="2 3" key="1">
    <citation type="submission" date="2017-08" db="EMBL/GenBank/DDBJ databases">
        <title>Genome sequence of Streptomyces albireticuli NRRL B-1670.</title>
        <authorList>
            <person name="Graham D.E."/>
            <person name="Mahan K.M."/>
            <person name="Klingeman D.M."/>
            <person name="Hettich R.L."/>
            <person name="Parry R.J."/>
            <person name="Spain J.C."/>
        </authorList>
    </citation>
    <scope>NUCLEOTIDE SEQUENCE [LARGE SCALE GENOMIC DNA]</scope>
    <source>
        <strain evidence="2 3">NRRL B-1670</strain>
    </source>
</reference>
<proteinExistence type="predicted"/>
<keyword evidence="3" id="KW-1185">Reference proteome</keyword>
<dbReference type="AlphaFoldDB" id="A0A2A2D445"/>
<dbReference type="Gene3D" id="3.50.50.60">
    <property type="entry name" value="FAD/NAD(P)-binding domain"/>
    <property type="match status" value="1"/>
</dbReference>
<accession>A0A2A2D445</accession>
<comment type="caution">
    <text evidence="2">The sequence shown here is derived from an EMBL/GenBank/DDBJ whole genome shotgun (WGS) entry which is preliminary data.</text>
</comment>
<dbReference type="SUPFAM" id="SSF51905">
    <property type="entry name" value="FAD/NAD(P)-binding domain"/>
    <property type="match status" value="2"/>
</dbReference>
<dbReference type="EMBL" id="NSJV01000478">
    <property type="protein sequence ID" value="PAU46227.1"/>
    <property type="molecule type" value="Genomic_DNA"/>
</dbReference>
<evidence type="ECO:0000313" key="2">
    <source>
        <dbReference type="EMBL" id="PAU46227.1"/>
    </source>
</evidence>
<dbReference type="PANTHER" id="PTHR40254">
    <property type="entry name" value="BLR0577 PROTEIN"/>
    <property type="match status" value="1"/>
</dbReference>
<dbReference type="InterPro" id="IPR011990">
    <property type="entry name" value="TPR-like_helical_dom_sf"/>
</dbReference>
<dbReference type="SUPFAM" id="SSF48452">
    <property type="entry name" value="TPR-like"/>
    <property type="match status" value="1"/>
</dbReference>
<dbReference type="RefSeq" id="WP_095583260.1">
    <property type="nucleotide sequence ID" value="NZ_JAJQQQ010000001.1"/>
</dbReference>
<dbReference type="Gene3D" id="1.25.40.10">
    <property type="entry name" value="Tetratricopeptide repeat domain"/>
    <property type="match status" value="1"/>
</dbReference>
<gene>
    <name evidence="2" type="ORF">CK936_25190</name>
</gene>
<feature type="domain" description="FAD-dependent urate hydroxylase HpyO/Asp monooxygenase CreE-like FAD/NAD(P)-binding" evidence="1">
    <location>
        <begin position="11"/>
        <end position="161"/>
    </location>
</feature>
<dbReference type="Pfam" id="PF13454">
    <property type="entry name" value="NAD_binding_9"/>
    <property type="match status" value="1"/>
</dbReference>
<dbReference type="InterPro" id="IPR052189">
    <property type="entry name" value="L-asp_N-monooxygenase_NS-form"/>
</dbReference>
<dbReference type="Proteomes" id="UP000218944">
    <property type="component" value="Unassembled WGS sequence"/>
</dbReference>
<sequence>MAGVHPFCTVAVVGAGAAGTLTAARLLDAATTARLPLEVVLIDPAAENGRGPAYSTTDTRHLLNVPAERMSADPGRPEDFLDWLRGREPATTKGTFAPRAHYGAYLADHLRHSARRAADSRLRRLRDRVVHAAALPDGRVTLRLASGGGLTAEAVVLATGAHAPGTGWAPEELRGSARFVADPWAPGALADVPEGADVLLVGTGLTMADVAVTLARPDRTVHAVSRNGLLPQEHAPAPAAGPVPAPDLTGVTGLPALRAAVLRHVARTRRTHGDWRPALDSLRPHTTALWQGLPAADRARFLADDLRQWEVHRHRMPAAVAARIAEARRSGRLAVRAAEVAATAPDGDLLRVEFADGDTVTVGAVVNCTGPRNDARSAGDPLLDSLLDGDLARPGPHGLGLGTGPDGRLRGGRPDVRMWTLGAPRRGELWETTAVPEIRAQAVAVAAAVVEALGAAPATRRRTPADRYGLRLTTTLDAAAAYNRALDSILRVTCGAEENLKEAVAADPGFALGHAALALLGHEWGADVDVPAALAAAADAASRGCDERERSFVAAAASAVAGGSSALLRHIDAHPRDALAVSLAVPTIAFGGVTCGEQTWDLVERLAPAYGDDWWYQGQLAFVRQEQERWDEAEELTVRALAAEPGSGHAVHARTHVFYETGRHTEGLAWIDRWIDAEGRRANNRAHFSWHAALHELATGDTDAVRARYLAQLAPPTVTGARALVDSGSLLWRCLVTGAWDGPLPAEAVLAGAPERWCTEPPTPFAALHTAVTLAAAGDSAALRSLRARAGAHGDPVFREVVAPLCAALTAVVEEDWAAALPALRALAPRIPELGGSAAQRDVVEETLLFALVSAGRHTEAAALLDARLDRRPSPLDRLRRGSLEPAS</sequence>
<protein>
    <submittedName>
        <fullName evidence="2">Lycopene cyclase</fullName>
    </submittedName>
</protein>
<evidence type="ECO:0000259" key="1">
    <source>
        <dbReference type="Pfam" id="PF13454"/>
    </source>
</evidence>
<dbReference type="InterPro" id="IPR036188">
    <property type="entry name" value="FAD/NAD-bd_sf"/>
</dbReference>